<keyword evidence="2" id="KW-0812">Transmembrane</keyword>
<feature type="compositionally biased region" description="Pro residues" evidence="1">
    <location>
        <begin position="153"/>
        <end position="162"/>
    </location>
</feature>
<dbReference type="AlphaFoldDB" id="A0A0M6YH42"/>
<reference evidence="3 4" key="1">
    <citation type="submission" date="2015-07" db="EMBL/GenBank/DDBJ databases">
        <authorList>
            <person name="Noorani M."/>
        </authorList>
    </citation>
    <scope>NUCLEOTIDE SEQUENCE [LARGE SCALE GENOMIC DNA]</scope>
    <source>
        <strain evidence="3 4">CECT 7802</strain>
    </source>
</reference>
<feature type="transmembrane region" description="Helical" evidence="2">
    <location>
        <begin position="14"/>
        <end position="38"/>
    </location>
</feature>
<protein>
    <submittedName>
        <fullName evidence="3">Uncharacterized protein</fullName>
    </submittedName>
</protein>
<evidence type="ECO:0000256" key="1">
    <source>
        <dbReference type="SAM" id="MobiDB-lite"/>
    </source>
</evidence>
<gene>
    <name evidence="3" type="ORF">JDO7802_01283</name>
</gene>
<dbReference type="EMBL" id="CXSU01000011">
    <property type="protein sequence ID" value="CTQ49270.1"/>
    <property type="molecule type" value="Genomic_DNA"/>
</dbReference>
<sequence>MDDFKKTNRAGRGIAMLFANVGWGIAAVGFLLAAAGFMLGATPGSVDAPGPITWTGRLVASAPGVGLALFGLFSVLMAAQTRAALDTADIMRAMLLQARRAKPAAPVVRSADPVEPAVAPMPAAPPPAPAPVPASDDVPPMPPNLRPRVAPVTPQPAQPPAKPTTRSEPVLKSTSKSGEGPRPHPIFSAKPPR</sequence>
<keyword evidence="4" id="KW-1185">Reference proteome</keyword>
<dbReference type="OrthoDB" id="7659432at2"/>
<evidence type="ECO:0000313" key="4">
    <source>
        <dbReference type="Proteomes" id="UP000049222"/>
    </source>
</evidence>
<dbReference type="STRING" id="420998.JDO7802_01283"/>
<proteinExistence type="predicted"/>
<keyword evidence="2" id="KW-1133">Transmembrane helix</keyword>
<feature type="region of interest" description="Disordered" evidence="1">
    <location>
        <begin position="118"/>
        <end position="193"/>
    </location>
</feature>
<evidence type="ECO:0000313" key="3">
    <source>
        <dbReference type="EMBL" id="CTQ49270.1"/>
    </source>
</evidence>
<organism evidence="3 4">
    <name type="scientific">Jannaschia donghaensis</name>
    <dbReference type="NCBI Taxonomy" id="420998"/>
    <lineage>
        <taxon>Bacteria</taxon>
        <taxon>Pseudomonadati</taxon>
        <taxon>Pseudomonadota</taxon>
        <taxon>Alphaproteobacteria</taxon>
        <taxon>Rhodobacterales</taxon>
        <taxon>Roseobacteraceae</taxon>
        <taxon>Jannaschia</taxon>
    </lineage>
</organism>
<dbReference type="Proteomes" id="UP000049222">
    <property type="component" value="Unassembled WGS sequence"/>
</dbReference>
<accession>A0A0M6YH42</accession>
<feature type="compositionally biased region" description="Pro residues" evidence="1">
    <location>
        <begin position="122"/>
        <end position="132"/>
    </location>
</feature>
<keyword evidence="2" id="KW-0472">Membrane</keyword>
<feature type="transmembrane region" description="Helical" evidence="2">
    <location>
        <begin position="58"/>
        <end position="79"/>
    </location>
</feature>
<dbReference type="RefSeq" id="WP_055083740.1">
    <property type="nucleotide sequence ID" value="NZ_CXSU01000011.1"/>
</dbReference>
<name>A0A0M6YH42_9RHOB</name>
<evidence type="ECO:0000256" key="2">
    <source>
        <dbReference type="SAM" id="Phobius"/>
    </source>
</evidence>